<dbReference type="SUPFAM" id="SSF54593">
    <property type="entry name" value="Glyoxalase/Bleomycin resistance protein/Dihydroxybiphenyl dioxygenase"/>
    <property type="match status" value="1"/>
</dbReference>
<gene>
    <name evidence="2" type="ORF">MU0053_003555</name>
</gene>
<dbReference type="PROSITE" id="PS51819">
    <property type="entry name" value="VOC"/>
    <property type="match status" value="1"/>
</dbReference>
<evidence type="ECO:0000313" key="3">
    <source>
        <dbReference type="Proteomes" id="UP001190465"/>
    </source>
</evidence>
<keyword evidence="3" id="KW-1185">Reference proteome</keyword>
<evidence type="ECO:0000259" key="1">
    <source>
        <dbReference type="PROSITE" id="PS51819"/>
    </source>
</evidence>
<dbReference type="RefSeq" id="WP_308478932.1">
    <property type="nucleotide sequence ID" value="NZ_OY726397.1"/>
</dbReference>
<feature type="domain" description="VOC" evidence="1">
    <location>
        <begin position="6"/>
        <end position="146"/>
    </location>
</feature>
<dbReference type="Pfam" id="PF13669">
    <property type="entry name" value="Glyoxalase_4"/>
    <property type="match status" value="1"/>
</dbReference>
<dbReference type="InterPro" id="IPR029068">
    <property type="entry name" value="Glyas_Bleomycin-R_OHBP_Dase"/>
</dbReference>
<dbReference type="Proteomes" id="UP001190465">
    <property type="component" value="Chromosome"/>
</dbReference>
<name>A0ABM9LZP1_9MYCO</name>
<proteinExistence type="predicted"/>
<organism evidence="2 3">
    <name type="scientific">[Mycobacterium] burgundiense</name>
    <dbReference type="NCBI Taxonomy" id="3064286"/>
    <lineage>
        <taxon>Bacteria</taxon>
        <taxon>Bacillati</taxon>
        <taxon>Actinomycetota</taxon>
        <taxon>Actinomycetes</taxon>
        <taxon>Mycobacteriales</taxon>
        <taxon>Mycobacteriaceae</taxon>
        <taxon>Mycolicibacterium</taxon>
    </lineage>
</organism>
<dbReference type="Gene3D" id="3.10.180.10">
    <property type="entry name" value="2,3-Dihydroxybiphenyl 1,2-Dioxygenase, domain 1"/>
    <property type="match status" value="1"/>
</dbReference>
<evidence type="ECO:0000313" key="2">
    <source>
        <dbReference type="EMBL" id="CAJ1507566.1"/>
    </source>
</evidence>
<sequence>MSNIFGPARQNGLVVANLDEAVKRWVGKLGAGPFYVVRHLPLDYFTYRGRPSSPDISVALGNLGELQIELIEQHNDEPSPYLHFVHTKGPGLHHISAWTAAYDEDLERIRDRGFTPDCEGQISGLARFAYFDSDATDGSAFEISDLGAGNEYGAIHDLIRQAAVDWDGSDPIRSLS</sequence>
<dbReference type="InterPro" id="IPR037523">
    <property type="entry name" value="VOC_core"/>
</dbReference>
<protein>
    <submittedName>
        <fullName evidence="2">VOC family protein</fullName>
    </submittedName>
</protein>
<accession>A0ABM9LZP1</accession>
<reference evidence="2 3" key="1">
    <citation type="submission" date="2023-08" db="EMBL/GenBank/DDBJ databases">
        <authorList>
            <person name="Folkvardsen B D."/>
            <person name="Norman A."/>
        </authorList>
    </citation>
    <scope>NUCLEOTIDE SEQUENCE [LARGE SCALE GENOMIC DNA]</scope>
    <source>
        <strain evidence="2 3">Mu0053</strain>
    </source>
</reference>
<dbReference type="EMBL" id="OY726397">
    <property type="protein sequence ID" value="CAJ1507566.1"/>
    <property type="molecule type" value="Genomic_DNA"/>
</dbReference>